<accession>A0A2A3YNX3</accession>
<dbReference type="Pfam" id="PF02517">
    <property type="entry name" value="Rce1-like"/>
    <property type="match status" value="1"/>
</dbReference>
<dbReference type="Proteomes" id="UP000218598">
    <property type="component" value="Unassembled WGS sequence"/>
</dbReference>
<dbReference type="OrthoDB" id="2680086at2"/>
<feature type="transmembrane region" description="Helical" evidence="2">
    <location>
        <begin position="244"/>
        <end position="262"/>
    </location>
</feature>
<feature type="transmembrane region" description="Helical" evidence="2">
    <location>
        <begin position="221"/>
        <end position="238"/>
    </location>
</feature>
<feature type="compositionally biased region" description="Basic and acidic residues" evidence="1">
    <location>
        <begin position="16"/>
        <end position="33"/>
    </location>
</feature>
<sequence length="364" mass="39354">MIDSETLPQRPPEPQRPQETEQPEARPEPEPRPQGRSAPQLPPPSEQAYHRAARAIPHRRYWWRPLAALGVTAVVFVVLNIQVMAPLMILGEYWPAVATSVSMTDPLNPADQFLGLGMLALLVPAVLVGSLVGYGRAGIALSALGRFRWGLMGRVAVVVVPVYLLVNLVLNLILERDAIVVPQLGAGVIVAWLLTLVLAPLQCAGEEFVFRALPMQMVGTWLRWPLIGILLPVPLFVLGHGYTGLGIIDIAAFAIVMGLLAWKTGGLEIPILLHTANNWTLFAIAPLIPGFTEQGEVTVLGFLLAMVPMLLLAAGIWWWYSRRAGLGLWEPQRGWGQAPSSARAPVPAATAAPSAARTSRPLSG</sequence>
<dbReference type="AlphaFoldDB" id="A0A2A3YNX3"/>
<evidence type="ECO:0000256" key="2">
    <source>
        <dbReference type="SAM" id="Phobius"/>
    </source>
</evidence>
<feature type="transmembrane region" description="Helical" evidence="2">
    <location>
        <begin position="269"/>
        <end position="288"/>
    </location>
</feature>
<dbReference type="GO" id="GO:0080120">
    <property type="term" value="P:CAAX-box protein maturation"/>
    <property type="evidence" value="ECO:0007669"/>
    <property type="project" value="UniProtKB-ARBA"/>
</dbReference>
<protein>
    <submittedName>
        <fullName evidence="4">CPBP family intramembrane metalloprotease domain-containing protein</fullName>
    </submittedName>
</protein>
<dbReference type="InterPro" id="IPR003675">
    <property type="entry name" value="Rce1/LyrA-like_dom"/>
</dbReference>
<dbReference type="GO" id="GO:0006508">
    <property type="term" value="P:proteolysis"/>
    <property type="evidence" value="ECO:0007669"/>
    <property type="project" value="UniProtKB-KW"/>
</dbReference>
<dbReference type="RefSeq" id="WP_096196164.1">
    <property type="nucleotide sequence ID" value="NZ_JBQQLY010000021.1"/>
</dbReference>
<dbReference type="EMBL" id="NRGR01000001">
    <property type="protein sequence ID" value="PCC41010.1"/>
    <property type="molecule type" value="Genomic_DNA"/>
</dbReference>
<keyword evidence="4" id="KW-0378">Hydrolase</keyword>
<name>A0A2A3YNX3_9MICO</name>
<reference evidence="4 5" key="1">
    <citation type="journal article" date="2017" name="Elife">
        <title>Extensive horizontal gene transfer in cheese-associated bacteria.</title>
        <authorList>
            <person name="Bonham K.S."/>
            <person name="Wolfe B.E."/>
            <person name="Dutton R.J."/>
        </authorList>
    </citation>
    <scope>NUCLEOTIDE SEQUENCE [LARGE SCALE GENOMIC DNA]</scope>
    <source>
        <strain evidence="4 5">341_9</strain>
    </source>
</reference>
<keyword evidence="4" id="KW-0482">Metalloprotease</keyword>
<dbReference type="GO" id="GO:0004175">
    <property type="term" value="F:endopeptidase activity"/>
    <property type="evidence" value="ECO:0007669"/>
    <property type="project" value="UniProtKB-ARBA"/>
</dbReference>
<organism evidence="4 5">
    <name type="scientific">Brachybacterium alimentarium</name>
    <dbReference type="NCBI Taxonomy" id="47845"/>
    <lineage>
        <taxon>Bacteria</taxon>
        <taxon>Bacillati</taxon>
        <taxon>Actinomycetota</taxon>
        <taxon>Actinomycetes</taxon>
        <taxon>Micrococcales</taxon>
        <taxon>Dermabacteraceae</taxon>
        <taxon>Brachybacterium</taxon>
    </lineage>
</organism>
<feature type="transmembrane region" description="Helical" evidence="2">
    <location>
        <begin position="155"/>
        <end position="174"/>
    </location>
</feature>
<evidence type="ECO:0000313" key="5">
    <source>
        <dbReference type="Proteomes" id="UP000218598"/>
    </source>
</evidence>
<feature type="region of interest" description="Disordered" evidence="1">
    <location>
        <begin position="1"/>
        <end position="49"/>
    </location>
</feature>
<dbReference type="GO" id="GO:0008237">
    <property type="term" value="F:metallopeptidase activity"/>
    <property type="evidence" value="ECO:0007669"/>
    <property type="project" value="UniProtKB-KW"/>
</dbReference>
<feature type="domain" description="CAAX prenyl protease 2/Lysostaphin resistance protein A-like" evidence="3">
    <location>
        <begin position="191"/>
        <end position="279"/>
    </location>
</feature>
<feature type="region of interest" description="Disordered" evidence="1">
    <location>
        <begin position="336"/>
        <end position="364"/>
    </location>
</feature>
<feature type="transmembrane region" description="Helical" evidence="2">
    <location>
        <begin position="113"/>
        <end position="134"/>
    </location>
</feature>
<feature type="transmembrane region" description="Helical" evidence="2">
    <location>
        <begin position="180"/>
        <end position="201"/>
    </location>
</feature>
<feature type="compositionally biased region" description="Low complexity" evidence="1">
    <location>
        <begin position="338"/>
        <end position="364"/>
    </location>
</feature>
<keyword evidence="2" id="KW-0812">Transmembrane</keyword>
<gene>
    <name evidence="4" type="ORF">CIK66_00080</name>
</gene>
<keyword evidence="5" id="KW-1185">Reference proteome</keyword>
<comment type="caution">
    <text evidence="4">The sequence shown here is derived from an EMBL/GenBank/DDBJ whole genome shotgun (WGS) entry which is preliminary data.</text>
</comment>
<evidence type="ECO:0000259" key="3">
    <source>
        <dbReference type="Pfam" id="PF02517"/>
    </source>
</evidence>
<feature type="transmembrane region" description="Helical" evidence="2">
    <location>
        <begin position="300"/>
        <end position="320"/>
    </location>
</feature>
<keyword evidence="2" id="KW-1133">Transmembrane helix</keyword>
<evidence type="ECO:0000256" key="1">
    <source>
        <dbReference type="SAM" id="MobiDB-lite"/>
    </source>
</evidence>
<proteinExistence type="predicted"/>
<feature type="transmembrane region" description="Helical" evidence="2">
    <location>
        <begin position="66"/>
        <end position="93"/>
    </location>
</feature>
<evidence type="ECO:0000313" key="4">
    <source>
        <dbReference type="EMBL" id="PCC41010.1"/>
    </source>
</evidence>
<keyword evidence="4" id="KW-0645">Protease</keyword>
<keyword evidence="2" id="KW-0472">Membrane</keyword>